<dbReference type="AlphaFoldDB" id="A0A438H8R6"/>
<comment type="caution">
    <text evidence="1">The sequence shown here is derived from an EMBL/GenBank/DDBJ whole genome shotgun (WGS) entry which is preliminary data.</text>
</comment>
<name>A0A438H8R6_VITVI</name>
<protein>
    <submittedName>
        <fullName evidence="1">Uncharacterized protein</fullName>
    </submittedName>
</protein>
<evidence type="ECO:0000313" key="1">
    <source>
        <dbReference type="EMBL" id="RVW80940.1"/>
    </source>
</evidence>
<accession>A0A438H8R6</accession>
<proteinExistence type="predicted"/>
<dbReference type="PANTHER" id="PTHR37738:SF1">
    <property type="entry name" value="OS03G0257000 PROTEIN"/>
    <property type="match status" value="1"/>
</dbReference>
<sequence>MEEGEERKEGVVREGVASIALLPCGSLSGHFIQLPHSICFGLHGTGYFSSVENEDLP</sequence>
<dbReference type="Proteomes" id="UP000288805">
    <property type="component" value="Unassembled WGS sequence"/>
</dbReference>
<organism evidence="1 2">
    <name type="scientific">Vitis vinifera</name>
    <name type="common">Grape</name>
    <dbReference type="NCBI Taxonomy" id="29760"/>
    <lineage>
        <taxon>Eukaryota</taxon>
        <taxon>Viridiplantae</taxon>
        <taxon>Streptophyta</taxon>
        <taxon>Embryophyta</taxon>
        <taxon>Tracheophyta</taxon>
        <taxon>Spermatophyta</taxon>
        <taxon>Magnoliopsida</taxon>
        <taxon>eudicotyledons</taxon>
        <taxon>Gunneridae</taxon>
        <taxon>Pentapetalae</taxon>
        <taxon>rosids</taxon>
        <taxon>Vitales</taxon>
        <taxon>Vitaceae</taxon>
        <taxon>Viteae</taxon>
        <taxon>Vitis</taxon>
    </lineage>
</organism>
<dbReference type="EMBL" id="QGNW01000259">
    <property type="protein sequence ID" value="RVW80940.1"/>
    <property type="molecule type" value="Genomic_DNA"/>
</dbReference>
<dbReference type="PANTHER" id="PTHR37738">
    <property type="entry name" value="OS03G0209700 PROTEIN"/>
    <property type="match status" value="1"/>
</dbReference>
<evidence type="ECO:0000313" key="2">
    <source>
        <dbReference type="Proteomes" id="UP000288805"/>
    </source>
</evidence>
<reference evidence="1 2" key="1">
    <citation type="journal article" date="2018" name="PLoS Genet.">
        <title>Population sequencing reveals clonal diversity and ancestral inbreeding in the grapevine cultivar Chardonnay.</title>
        <authorList>
            <person name="Roach M.J."/>
            <person name="Johnson D.L."/>
            <person name="Bohlmann J."/>
            <person name="van Vuuren H.J."/>
            <person name="Jones S.J."/>
            <person name="Pretorius I.S."/>
            <person name="Schmidt S.A."/>
            <person name="Borneman A.R."/>
        </authorList>
    </citation>
    <scope>NUCLEOTIDE SEQUENCE [LARGE SCALE GENOMIC DNA]</scope>
    <source>
        <strain evidence="2">cv. Chardonnay</strain>
        <tissue evidence="1">Leaf</tissue>
    </source>
</reference>
<gene>
    <name evidence="1" type="ORF">CK203_037331</name>
</gene>